<dbReference type="EMBL" id="JAFJZO010000036">
    <property type="protein sequence ID" value="KAG5490692.1"/>
    <property type="molecule type" value="Genomic_DNA"/>
</dbReference>
<sequence>MQTTLHAFTGPSRRTETLPIKDPTNPTKGSLKRHREDDYVVSYPLPGRASKALISQLRYLRPHLYRGLFAQTKYGIRPHSWSALPPDASPVIRTVVPSIHPTRSTYDGEPLVSPLETFRNCISSTTWDPRDEYLVASQRSGFKLFGALSWLTPGDVPREASKPVLELKSATVQARLGGENRISFGLSVTQFLGSTLNTICGYSGAPQIDIFDLEDLDEATGEPLRTYSVRALIFGNSSQLLSGVSTTTAVVTMSDSVAVAALSNGCSALVDVRTENLLVCTETPPPPAILSASSSGTRRVSQGTAITAVEVADRSNGLQLLTGSKDGMLVLWDLRKRNEPVTISSVGGEIEALHVVQPSSSSRCGAPMVWLNTDSGDICCFLIGASSFEEVTRVSTSDSRRTQLSANLSPPKLAVLPFLNRLMYPHISSNSLLFYDIGCPISATEDYSTASIERSSITGTGKKTQTAFLGDFTDARSLLSESESNDDCAPVPADSKKCPKSLPLLFSCPFTDWSYQICSVSASNKHNAICIGGDDGDLHLLSDCAS</sequence>
<comment type="caution">
    <text evidence="6">The sequence shown here is derived from an EMBL/GenBank/DDBJ whole genome shotgun (WGS) entry which is preliminary data.</text>
</comment>
<dbReference type="Proteomes" id="UP000674318">
    <property type="component" value="Unassembled WGS sequence"/>
</dbReference>
<evidence type="ECO:0000313" key="7">
    <source>
        <dbReference type="Proteomes" id="UP000674318"/>
    </source>
</evidence>
<accession>A0A836GYZ7</accession>
<evidence type="ECO:0000256" key="4">
    <source>
        <dbReference type="PROSITE-ProRule" id="PRU00221"/>
    </source>
</evidence>
<protein>
    <submittedName>
        <fullName evidence="6">Uncharacterized protein</fullName>
    </submittedName>
</protein>
<name>A0A836GYZ7_9TRYP</name>
<keyword evidence="2" id="KW-0677">Repeat</keyword>
<keyword evidence="3" id="KW-0689">Ribosomal protein</keyword>
<proteinExistence type="predicted"/>
<evidence type="ECO:0000313" key="6">
    <source>
        <dbReference type="EMBL" id="KAG5490692.1"/>
    </source>
</evidence>
<dbReference type="SUPFAM" id="SSF50978">
    <property type="entry name" value="WD40 repeat-like"/>
    <property type="match status" value="1"/>
</dbReference>
<reference evidence="6 7" key="1">
    <citation type="submission" date="2021-02" db="EMBL/GenBank/DDBJ databases">
        <title>Porcisia hertigi Genome sequencing and assembly.</title>
        <authorList>
            <person name="Almutairi H."/>
            <person name="Gatherer D."/>
        </authorList>
    </citation>
    <scope>NUCLEOTIDE SEQUENCE [LARGE SCALE GENOMIC DNA]</scope>
    <source>
        <strain evidence="6 7">C119</strain>
    </source>
</reference>
<dbReference type="InterPro" id="IPR001680">
    <property type="entry name" value="WD40_rpt"/>
</dbReference>
<dbReference type="InterPro" id="IPR019775">
    <property type="entry name" value="WD40_repeat_CS"/>
</dbReference>
<dbReference type="Gene3D" id="2.130.10.10">
    <property type="entry name" value="YVTN repeat-like/Quinoprotein amine dehydrogenase"/>
    <property type="match status" value="1"/>
</dbReference>
<dbReference type="AlphaFoldDB" id="A0A836GYZ7"/>
<evidence type="ECO:0000256" key="2">
    <source>
        <dbReference type="ARBA" id="ARBA00022737"/>
    </source>
</evidence>
<evidence type="ECO:0000256" key="1">
    <source>
        <dbReference type="ARBA" id="ARBA00022574"/>
    </source>
</evidence>
<dbReference type="InterPro" id="IPR036322">
    <property type="entry name" value="WD40_repeat_dom_sf"/>
</dbReference>
<evidence type="ECO:0000256" key="3">
    <source>
        <dbReference type="ARBA" id="ARBA00022980"/>
    </source>
</evidence>
<dbReference type="PROSITE" id="PS00678">
    <property type="entry name" value="WD_REPEATS_1"/>
    <property type="match status" value="1"/>
</dbReference>
<dbReference type="PROSITE" id="PS50082">
    <property type="entry name" value="WD_REPEATS_2"/>
    <property type="match status" value="1"/>
</dbReference>
<dbReference type="GeneID" id="94286940"/>
<dbReference type="OrthoDB" id="272640at2759"/>
<feature type="region of interest" description="Disordered" evidence="5">
    <location>
        <begin position="1"/>
        <end position="35"/>
    </location>
</feature>
<dbReference type="InterPro" id="IPR015943">
    <property type="entry name" value="WD40/YVTN_repeat-like_dom_sf"/>
</dbReference>
<keyword evidence="3" id="KW-0687">Ribonucleoprotein</keyword>
<keyword evidence="7" id="KW-1185">Reference proteome</keyword>
<organism evidence="6 7">
    <name type="scientific">Porcisia hertigi</name>
    <dbReference type="NCBI Taxonomy" id="2761500"/>
    <lineage>
        <taxon>Eukaryota</taxon>
        <taxon>Discoba</taxon>
        <taxon>Euglenozoa</taxon>
        <taxon>Kinetoplastea</taxon>
        <taxon>Metakinetoplastina</taxon>
        <taxon>Trypanosomatida</taxon>
        <taxon>Trypanosomatidae</taxon>
        <taxon>Leishmaniinae</taxon>
        <taxon>Porcisia</taxon>
    </lineage>
</organism>
<dbReference type="GO" id="GO:0005840">
    <property type="term" value="C:ribosome"/>
    <property type="evidence" value="ECO:0007669"/>
    <property type="project" value="UniProtKB-KW"/>
</dbReference>
<keyword evidence="1 4" id="KW-0853">WD repeat</keyword>
<feature type="repeat" description="WD" evidence="4">
    <location>
        <begin position="320"/>
        <end position="342"/>
    </location>
</feature>
<dbReference type="RefSeq" id="XP_067753020.1">
    <property type="nucleotide sequence ID" value="XM_067896863.1"/>
</dbReference>
<dbReference type="KEGG" id="phet:94286940"/>
<evidence type="ECO:0000256" key="5">
    <source>
        <dbReference type="SAM" id="MobiDB-lite"/>
    </source>
</evidence>
<gene>
    <name evidence="6" type="ORF">JKF63_00814</name>
</gene>